<feature type="transmembrane region" description="Helical" evidence="9">
    <location>
        <begin position="394"/>
        <end position="417"/>
    </location>
</feature>
<sequence length="455" mass="47226">MGLGTETADPTDPQVSPARSKKDVDRQILTLAAPAFAALIAEPLMVMVDSAMVGHLGTDQLAGLALGSTLLNTIVYLFVFLTYTTTASASRALGAGDTKGAIRGGIDGLWFAGLLGIILAPLTWLMAPTLVSWFGASGMVAQSAVDYLRACAPGLLAMFLVLAATGALRGLLDTKTPMWVSVFGALFNVVANATLIWGLHFEIKGSGWGTSLAQSLMAITLIVIVLRGAKRFGVSVRPSLAGVRSVGLAGAPLLVRTVNLRIAFLLLIWAATALGAQVLAAHQITQTLWGLGAYALDALAIASQALIGHGMGTGEAKRVALVLRRCLYWGVGIGFVLAAIFGLGAWWFPLAFGATPTVRVLAFGALLVAALAQPVASIAFILDGVLIGAGKAAYLAWASLVNLLVFAPLAGIVGYWGPGWSELWGTVALWIAFAFGFLGARTVTNLYGAKPLLQA</sequence>
<feature type="transmembrane region" description="Helical" evidence="9">
    <location>
        <begin position="360"/>
        <end position="382"/>
    </location>
</feature>
<keyword evidence="3" id="KW-0813">Transport</keyword>
<proteinExistence type="inferred from homology"/>
<dbReference type="Proteomes" id="UP000186785">
    <property type="component" value="Unassembled WGS sequence"/>
</dbReference>
<dbReference type="GO" id="GO:0005886">
    <property type="term" value="C:plasma membrane"/>
    <property type="evidence" value="ECO:0007669"/>
    <property type="project" value="UniProtKB-SubCell"/>
</dbReference>
<name>A0A1Q5PQD6_9ACTO</name>
<evidence type="ECO:0000256" key="9">
    <source>
        <dbReference type="SAM" id="Phobius"/>
    </source>
</evidence>
<comment type="similarity">
    <text evidence="2">Belongs to the multi antimicrobial extrusion (MATE) (TC 2.A.66.1) family.</text>
</comment>
<feature type="transmembrane region" description="Helical" evidence="9">
    <location>
        <begin position="28"/>
        <end position="48"/>
    </location>
</feature>
<protein>
    <recommendedName>
        <fullName evidence="12">MATE family efflux transporter</fullName>
    </recommendedName>
</protein>
<dbReference type="NCBIfam" id="TIGR00797">
    <property type="entry name" value="matE"/>
    <property type="match status" value="1"/>
</dbReference>
<evidence type="ECO:0000256" key="5">
    <source>
        <dbReference type="ARBA" id="ARBA00022692"/>
    </source>
</evidence>
<feature type="transmembrane region" description="Helical" evidence="9">
    <location>
        <begin position="288"/>
        <end position="307"/>
    </location>
</feature>
<dbReference type="InterPro" id="IPR002528">
    <property type="entry name" value="MATE_fam"/>
</dbReference>
<keyword evidence="4" id="KW-1003">Cell membrane</keyword>
<evidence type="ECO:0000256" key="6">
    <source>
        <dbReference type="ARBA" id="ARBA00022989"/>
    </source>
</evidence>
<feature type="transmembrane region" description="Helical" evidence="9">
    <location>
        <begin position="327"/>
        <end position="348"/>
    </location>
</feature>
<organism evidence="10 11">
    <name type="scientific">Boudabousia liubingyangii</name>
    <dbReference type="NCBI Taxonomy" id="1921764"/>
    <lineage>
        <taxon>Bacteria</taxon>
        <taxon>Bacillati</taxon>
        <taxon>Actinomycetota</taxon>
        <taxon>Actinomycetes</taxon>
        <taxon>Actinomycetales</taxon>
        <taxon>Actinomycetaceae</taxon>
        <taxon>Boudabousia</taxon>
    </lineage>
</organism>
<feature type="region of interest" description="Disordered" evidence="8">
    <location>
        <begin position="1"/>
        <end position="21"/>
    </location>
</feature>
<dbReference type="PIRSF" id="PIRSF006603">
    <property type="entry name" value="DinF"/>
    <property type="match status" value="1"/>
</dbReference>
<keyword evidence="6 9" id="KW-1133">Transmembrane helix</keyword>
<evidence type="ECO:0008006" key="12">
    <source>
        <dbReference type="Google" id="ProtNLM"/>
    </source>
</evidence>
<feature type="transmembrane region" description="Helical" evidence="9">
    <location>
        <begin position="262"/>
        <end position="282"/>
    </location>
</feature>
<feature type="transmembrane region" description="Helical" evidence="9">
    <location>
        <begin position="423"/>
        <end position="440"/>
    </location>
</feature>
<feature type="transmembrane region" description="Helical" evidence="9">
    <location>
        <begin position="180"/>
        <end position="199"/>
    </location>
</feature>
<evidence type="ECO:0000256" key="2">
    <source>
        <dbReference type="ARBA" id="ARBA00010199"/>
    </source>
</evidence>
<evidence type="ECO:0000313" key="10">
    <source>
        <dbReference type="EMBL" id="OKL49858.1"/>
    </source>
</evidence>
<dbReference type="STRING" id="1921764.BSR28_02085"/>
<gene>
    <name evidence="10" type="ORF">BSR29_00390</name>
</gene>
<evidence type="ECO:0000256" key="4">
    <source>
        <dbReference type="ARBA" id="ARBA00022475"/>
    </source>
</evidence>
<keyword evidence="11" id="KW-1185">Reference proteome</keyword>
<evidence type="ECO:0000256" key="7">
    <source>
        <dbReference type="ARBA" id="ARBA00023136"/>
    </source>
</evidence>
<feature type="transmembrane region" description="Helical" evidence="9">
    <location>
        <begin position="147"/>
        <end position="168"/>
    </location>
</feature>
<keyword evidence="7 9" id="KW-0472">Membrane</keyword>
<dbReference type="EMBL" id="MQSV01000001">
    <property type="protein sequence ID" value="OKL49858.1"/>
    <property type="molecule type" value="Genomic_DNA"/>
</dbReference>
<dbReference type="GO" id="GO:0015297">
    <property type="term" value="F:antiporter activity"/>
    <property type="evidence" value="ECO:0007669"/>
    <property type="project" value="InterPro"/>
</dbReference>
<keyword evidence="5 9" id="KW-0812">Transmembrane</keyword>
<evidence type="ECO:0000313" key="11">
    <source>
        <dbReference type="Proteomes" id="UP000186785"/>
    </source>
</evidence>
<comment type="subcellular location">
    <subcellularLocation>
        <location evidence="1">Cell membrane</location>
        <topology evidence="1">Multi-pass membrane protein</topology>
    </subcellularLocation>
</comment>
<feature type="transmembrane region" description="Helical" evidence="9">
    <location>
        <begin position="109"/>
        <end position="127"/>
    </location>
</feature>
<evidence type="ECO:0000256" key="3">
    <source>
        <dbReference type="ARBA" id="ARBA00022448"/>
    </source>
</evidence>
<reference evidence="10 11" key="1">
    <citation type="submission" date="2016-11" db="EMBL/GenBank/DDBJ databases">
        <title>Actinomyces gypaetusis sp. nov. isolated from the vulture Gypaetus barbatus in Qinghai Tibet Plateau China.</title>
        <authorList>
            <person name="Meng X."/>
        </authorList>
    </citation>
    <scope>NUCLEOTIDE SEQUENCE [LARGE SCALE GENOMIC DNA]</scope>
    <source>
        <strain evidence="10 11">VUL4_2</strain>
    </source>
</reference>
<accession>A0A1Q5PQD6</accession>
<dbReference type="CDD" id="cd13136">
    <property type="entry name" value="MATE_DinF_like"/>
    <property type="match status" value="1"/>
</dbReference>
<evidence type="ECO:0000256" key="1">
    <source>
        <dbReference type="ARBA" id="ARBA00004651"/>
    </source>
</evidence>
<evidence type="ECO:0000256" key="8">
    <source>
        <dbReference type="SAM" id="MobiDB-lite"/>
    </source>
</evidence>
<dbReference type="PANTHER" id="PTHR42893">
    <property type="entry name" value="PROTEIN DETOXIFICATION 44, CHLOROPLASTIC-RELATED"/>
    <property type="match status" value="1"/>
</dbReference>
<comment type="caution">
    <text evidence="10">The sequence shown here is derived from an EMBL/GenBank/DDBJ whole genome shotgun (WGS) entry which is preliminary data.</text>
</comment>
<dbReference type="Pfam" id="PF01554">
    <property type="entry name" value="MatE"/>
    <property type="match status" value="2"/>
</dbReference>
<feature type="transmembrane region" description="Helical" evidence="9">
    <location>
        <begin position="211"/>
        <end position="229"/>
    </location>
</feature>
<feature type="transmembrane region" description="Helical" evidence="9">
    <location>
        <begin position="60"/>
        <end position="83"/>
    </location>
</feature>
<dbReference type="InterPro" id="IPR048279">
    <property type="entry name" value="MdtK-like"/>
</dbReference>
<dbReference type="AlphaFoldDB" id="A0A1Q5PQD6"/>
<dbReference type="GO" id="GO:0042910">
    <property type="term" value="F:xenobiotic transmembrane transporter activity"/>
    <property type="evidence" value="ECO:0007669"/>
    <property type="project" value="InterPro"/>
</dbReference>
<dbReference type="InterPro" id="IPR044644">
    <property type="entry name" value="DinF-like"/>
</dbReference>
<dbReference type="PANTHER" id="PTHR42893:SF46">
    <property type="entry name" value="PROTEIN DETOXIFICATION 44, CHLOROPLASTIC"/>
    <property type="match status" value="1"/>
</dbReference>